<gene>
    <name evidence="1" type="ORF">NV381_19000</name>
</gene>
<dbReference type="SUPFAM" id="SSF56059">
    <property type="entry name" value="Glutathione synthetase ATP-binding domain-like"/>
    <property type="match status" value="1"/>
</dbReference>
<sequence>MPSVQAYKRRPVIAILTVANRNRLRGNLQYYRELIKEGHSRKATVFVTTVGNLNRSQKKIIGYDYNRRKKNGFIRTSFPFPDVVYNRIPERKDEKRPAAQREIRSCLRDRRVHLFNPFFFDKWTQYKWLSRSSKTKHFIPATKKLLTLDSLVSLFKRGPLVYIKPVSGKAGKGIMRVERKMIGAGAQYRLIKQENGKRLIFKFTNVSSLWRKLKGKTGRRAYIAQQGIALARFRKRPFDLRLLVQKNNKGKWSISGIGARSAGKAGITTHVPRGGSIQDPKKLLNSNFGAAKANKIIGSSRKLALIVAKQIERASARTLGEMSMDIGVETNGRLWFFEANSKPMRFDEAGIRRRSVQRIIQYCLYLAKRKPSK</sequence>
<organism evidence="1 2">
    <name type="scientific">Paenibacillus radicis</name>
    <name type="common">ex Xue et al. 2023</name>
    <dbReference type="NCBI Taxonomy" id="2972489"/>
    <lineage>
        <taxon>Bacteria</taxon>
        <taxon>Bacillati</taxon>
        <taxon>Bacillota</taxon>
        <taxon>Bacilli</taxon>
        <taxon>Bacillales</taxon>
        <taxon>Paenibacillaceae</taxon>
        <taxon>Paenibacillus</taxon>
    </lineage>
</organism>
<dbReference type="EMBL" id="JANQBD010000014">
    <property type="protein sequence ID" value="MCR8633270.1"/>
    <property type="molecule type" value="Genomic_DNA"/>
</dbReference>
<dbReference type="Pfam" id="PF14398">
    <property type="entry name" value="ATPgrasp_YheCD"/>
    <property type="match status" value="1"/>
</dbReference>
<reference evidence="1 2" key="1">
    <citation type="submission" date="2022-08" db="EMBL/GenBank/DDBJ databases">
        <title>Paenibacillus endoradicis sp. nov., Paenibacillus radicibacter sp. nov and Paenibacillus pararadicis sp. nov., three cold-adapted plant growth-promoting bacteria isolated from root of Larix gmelinii in Great Khingan.</title>
        <authorList>
            <person name="Xue H."/>
        </authorList>
    </citation>
    <scope>NUCLEOTIDE SEQUENCE [LARGE SCALE GENOMIC DNA]</scope>
    <source>
        <strain evidence="1 2">N5-1-1-5</strain>
    </source>
</reference>
<protein>
    <submittedName>
        <fullName evidence="1">YheC/YheD family protein</fullName>
    </submittedName>
</protein>
<name>A0ABT1YMQ0_9BACL</name>
<evidence type="ECO:0000313" key="1">
    <source>
        <dbReference type="EMBL" id="MCR8633270.1"/>
    </source>
</evidence>
<dbReference type="Proteomes" id="UP001300012">
    <property type="component" value="Unassembled WGS sequence"/>
</dbReference>
<comment type="caution">
    <text evidence="1">The sequence shown here is derived from an EMBL/GenBank/DDBJ whole genome shotgun (WGS) entry which is preliminary data.</text>
</comment>
<dbReference type="RefSeq" id="WP_258214849.1">
    <property type="nucleotide sequence ID" value="NZ_JANQBD010000014.1"/>
</dbReference>
<accession>A0ABT1YMQ0</accession>
<dbReference type="InterPro" id="IPR026838">
    <property type="entry name" value="YheC/D"/>
</dbReference>
<proteinExistence type="predicted"/>
<keyword evidence="2" id="KW-1185">Reference proteome</keyword>
<evidence type="ECO:0000313" key="2">
    <source>
        <dbReference type="Proteomes" id="UP001300012"/>
    </source>
</evidence>